<reference evidence="1 2" key="1">
    <citation type="journal article" date="2020" name="Cell">
        <title>Large-Scale Comparative Analyses of Tick Genomes Elucidate Their Genetic Diversity and Vector Capacities.</title>
        <authorList>
            <consortium name="Tick Genome and Microbiome Consortium (TIGMIC)"/>
            <person name="Jia N."/>
            <person name="Wang J."/>
            <person name="Shi W."/>
            <person name="Du L."/>
            <person name="Sun Y."/>
            <person name="Zhan W."/>
            <person name="Jiang J.F."/>
            <person name="Wang Q."/>
            <person name="Zhang B."/>
            <person name="Ji P."/>
            <person name="Bell-Sakyi L."/>
            <person name="Cui X.M."/>
            <person name="Yuan T.T."/>
            <person name="Jiang B.G."/>
            <person name="Yang W.F."/>
            <person name="Lam T.T."/>
            <person name="Chang Q.C."/>
            <person name="Ding S.J."/>
            <person name="Wang X.J."/>
            <person name="Zhu J.G."/>
            <person name="Ruan X.D."/>
            <person name="Zhao L."/>
            <person name="Wei J.T."/>
            <person name="Ye R.Z."/>
            <person name="Que T.C."/>
            <person name="Du C.H."/>
            <person name="Zhou Y.H."/>
            <person name="Cheng J.X."/>
            <person name="Dai P.F."/>
            <person name="Guo W.B."/>
            <person name="Han X.H."/>
            <person name="Huang E.J."/>
            <person name="Li L.F."/>
            <person name="Wei W."/>
            <person name="Gao Y.C."/>
            <person name="Liu J.Z."/>
            <person name="Shao H.Z."/>
            <person name="Wang X."/>
            <person name="Wang C.C."/>
            <person name="Yang T.C."/>
            <person name="Huo Q.B."/>
            <person name="Li W."/>
            <person name="Chen H.Y."/>
            <person name="Chen S.E."/>
            <person name="Zhou L.G."/>
            <person name="Ni X.B."/>
            <person name="Tian J.H."/>
            <person name="Sheng Y."/>
            <person name="Liu T."/>
            <person name="Pan Y.S."/>
            <person name="Xia L.Y."/>
            <person name="Li J."/>
            <person name="Zhao F."/>
            <person name="Cao W.C."/>
        </authorList>
    </citation>
    <scope>NUCLEOTIDE SEQUENCE [LARGE SCALE GENOMIC DNA]</scope>
    <source>
        <strain evidence="1">Iper-2018</strain>
    </source>
</reference>
<organism evidence="1 2">
    <name type="scientific">Ixodes persulcatus</name>
    <name type="common">Taiga tick</name>
    <dbReference type="NCBI Taxonomy" id="34615"/>
    <lineage>
        <taxon>Eukaryota</taxon>
        <taxon>Metazoa</taxon>
        <taxon>Ecdysozoa</taxon>
        <taxon>Arthropoda</taxon>
        <taxon>Chelicerata</taxon>
        <taxon>Arachnida</taxon>
        <taxon>Acari</taxon>
        <taxon>Parasitiformes</taxon>
        <taxon>Ixodida</taxon>
        <taxon>Ixodoidea</taxon>
        <taxon>Ixodidae</taxon>
        <taxon>Ixodinae</taxon>
        <taxon>Ixodes</taxon>
    </lineage>
</organism>
<dbReference type="EMBL" id="JABSTQ010010026">
    <property type="protein sequence ID" value="KAG0424026.1"/>
    <property type="molecule type" value="Genomic_DNA"/>
</dbReference>
<comment type="caution">
    <text evidence="1">The sequence shown here is derived from an EMBL/GenBank/DDBJ whole genome shotgun (WGS) entry which is preliminary data.</text>
</comment>
<gene>
    <name evidence="1" type="ORF">HPB47_000217</name>
</gene>
<evidence type="ECO:0000313" key="1">
    <source>
        <dbReference type="EMBL" id="KAG0424026.1"/>
    </source>
</evidence>
<keyword evidence="2" id="KW-1185">Reference proteome</keyword>
<proteinExistence type="predicted"/>
<sequence length="215" mass="23452">MASLQLSYTAHSEILCVPLSYAMRSVPLTNASRLSANRIDRTDQQSEPRRKLGDEGEPPRRRHARAHGLGKGGALAARWGRMRLGGGTARQQGSTGECSGRAAVVQRGGAATAAAQRLRRRKQREDGWVGARVPAARPSSSSLPLLTRPSRRYARPLPPLSFFHSIFLLPSLTLTAFPRARGPKQREKDAGTERNVPKEDAALRGARTSRGMLDE</sequence>
<dbReference type="Proteomes" id="UP000805193">
    <property type="component" value="Unassembled WGS sequence"/>
</dbReference>
<name>A0AC60PSC6_IXOPE</name>
<protein>
    <submittedName>
        <fullName evidence="1">Uncharacterized protein</fullName>
    </submittedName>
</protein>
<accession>A0AC60PSC6</accession>
<evidence type="ECO:0000313" key="2">
    <source>
        <dbReference type="Proteomes" id="UP000805193"/>
    </source>
</evidence>